<dbReference type="Gene3D" id="3.30.200.20">
    <property type="entry name" value="Phosphorylase Kinase, domain 1"/>
    <property type="match status" value="1"/>
</dbReference>
<feature type="binding site" evidence="11">
    <location>
        <position position="322"/>
    </location>
    <ligand>
        <name>ATP</name>
        <dbReference type="ChEBI" id="CHEBI:30616"/>
    </ligand>
</feature>
<dbReference type="GO" id="GO:0030246">
    <property type="term" value="F:carbohydrate binding"/>
    <property type="evidence" value="ECO:0007669"/>
    <property type="project" value="UniProtKB-KW"/>
</dbReference>
<evidence type="ECO:0000259" key="14">
    <source>
        <dbReference type="PROSITE" id="PS50011"/>
    </source>
</evidence>
<dbReference type="EMBL" id="CM029039">
    <property type="protein sequence ID" value="KAG2642912.1"/>
    <property type="molecule type" value="Genomic_DNA"/>
</dbReference>
<evidence type="ECO:0000256" key="11">
    <source>
        <dbReference type="PROSITE-ProRule" id="PRU10141"/>
    </source>
</evidence>
<dbReference type="Gene3D" id="2.60.120.200">
    <property type="match status" value="1"/>
</dbReference>
<keyword evidence="10 13" id="KW-0472">Membrane</keyword>
<comment type="subcellular location">
    <subcellularLocation>
        <location evidence="1">Membrane</location>
        <topology evidence="1">Single-pass type I membrane protein</topology>
    </subcellularLocation>
</comment>
<feature type="region of interest" description="Disordered" evidence="12">
    <location>
        <begin position="1"/>
        <end position="55"/>
    </location>
</feature>
<evidence type="ECO:0000256" key="6">
    <source>
        <dbReference type="ARBA" id="ARBA00022734"/>
    </source>
</evidence>
<evidence type="ECO:0000256" key="4">
    <source>
        <dbReference type="ARBA" id="ARBA00022692"/>
    </source>
</evidence>
<feature type="transmembrane region" description="Helical" evidence="13">
    <location>
        <begin position="239"/>
        <end position="257"/>
    </location>
</feature>
<feature type="compositionally biased region" description="Low complexity" evidence="12">
    <location>
        <begin position="26"/>
        <end position="47"/>
    </location>
</feature>
<dbReference type="InterPro" id="IPR011009">
    <property type="entry name" value="Kinase-like_dom_sf"/>
</dbReference>
<dbReference type="SUPFAM" id="SSF56112">
    <property type="entry name" value="Protein kinase-like (PK-like)"/>
    <property type="match status" value="1"/>
</dbReference>
<dbReference type="InterPro" id="IPR013320">
    <property type="entry name" value="ConA-like_dom_sf"/>
</dbReference>
<keyword evidence="6" id="KW-0430">Lectin</keyword>
<feature type="region of interest" description="Disordered" evidence="12">
    <location>
        <begin position="200"/>
        <end position="229"/>
    </location>
</feature>
<gene>
    <name evidence="15" type="ORF">PVAP13_2KG285700</name>
</gene>
<protein>
    <recommendedName>
        <fullName evidence="14">Protein kinase domain-containing protein</fullName>
    </recommendedName>
</protein>
<dbReference type="GO" id="GO:0016020">
    <property type="term" value="C:membrane"/>
    <property type="evidence" value="ECO:0007669"/>
    <property type="project" value="UniProtKB-SubCell"/>
</dbReference>
<comment type="similarity">
    <text evidence="2">In the N-terminal section; belongs to the leguminous lectin family.</text>
</comment>
<dbReference type="GO" id="GO:0004672">
    <property type="term" value="F:protein kinase activity"/>
    <property type="evidence" value="ECO:0007669"/>
    <property type="project" value="InterPro"/>
</dbReference>
<dbReference type="PROSITE" id="PS50011">
    <property type="entry name" value="PROTEIN_KINASE_DOM"/>
    <property type="match status" value="1"/>
</dbReference>
<evidence type="ECO:0000256" key="8">
    <source>
        <dbReference type="ARBA" id="ARBA00022840"/>
    </source>
</evidence>
<dbReference type="SUPFAM" id="SSF49899">
    <property type="entry name" value="Concanavalin A-like lectins/glucanases"/>
    <property type="match status" value="1"/>
</dbReference>
<sequence length="397" mass="42941">MPVAASAACGTRARCRSGTAPRARWPASTPHSPSRSSRSTTPARQATGWLSSVTPPNSAGGTLGLFGGRFGNATASGDERFVAVKFDTHSNNGQVKSSSHVGIDVNSILSAASKDTYLADRNLSSGLPMEARVSYRNDTMLLPVDLQIGDASYHVSTIVDLRESLPEAVAVGFSAATGVFIELHQLLSWSFSSNLEAVASPPPRTTVNAPAQSPGAGGGAKAPNKNKNKNKLRVRAETLALATVSGLLCLVLLLILARKLKMVSLWREKCARKKLGHGPRRYQYSELVKATNKFDEQRKLGVGGSSEVYLGDECGRRFAVKKLISAVRMTDAEAQRRMEFEAEVDIISRLRHKNLVRLLGWCDSSNGLLLVYELISGGILDKNFFNTIFYSNYKKIL</sequence>
<reference evidence="15" key="1">
    <citation type="submission" date="2020-05" db="EMBL/GenBank/DDBJ databases">
        <title>WGS assembly of Panicum virgatum.</title>
        <authorList>
            <person name="Lovell J.T."/>
            <person name="Jenkins J."/>
            <person name="Shu S."/>
            <person name="Juenger T.E."/>
            <person name="Schmutz J."/>
        </authorList>
    </citation>
    <scope>NUCLEOTIDE SEQUENCE</scope>
    <source>
        <strain evidence="15">AP13</strain>
    </source>
</reference>
<evidence type="ECO:0000256" key="1">
    <source>
        <dbReference type="ARBA" id="ARBA00004479"/>
    </source>
</evidence>
<dbReference type="AlphaFoldDB" id="A0A8T0W3K4"/>
<dbReference type="InterPro" id="IPR050528">
    <property type="entry name" value="L-type_Lectin-RKs"/>
</dbReference>
<evidence type="ECO:0000313" key="15">
    <source>
        <dbReference type="EMBL" id="KAG2642912.1"/>
    </source>
</evidence>
<dbReference type="Pfam" id="PF00139">
    <property type="entry name" value="Lectin_legB"/>
    <property type="match status" value="1"/>
</dbReference>
<dbReference type="PROSITE" id="PS00107">
    <property type="entry name" value="PROTEIN_KINASE_ATP"/>
    <property type="match status" value="1"/>
</dbReference>
<proteinExistence type="inferred from homology"/>
<keyword evidence="16" id="KW-1185">Reference proteome</keyword>
<dbReference type="InterPro" id="IPR000719">
    <property type="entry name" value="Prot_kinase_dom"/>
</dbReference>
<evidence type="ECO:0000256" key="7">
    <source>
        <dbReference type="ARBA" id="ARBA00022741"/>
    </source>
</evidence>
<comment type="similarity">
    <text evidence="3">In the C-terminal section; belongs to the protein kinase superfamily. Ser/Thr protein kinase family.</text>
</comment>
<keyword evidence="7 11" id="KW-0547">Nucleotide-binding</keyword>
<dbReference type="OrthoDB" id="681149at2759"/>
<dbReference type="GO" id="GO:0005524">
    <property type="term" value="F:ATP binding"/>
    <property type="evidence" value="ECO:0007669"/>
    <property type="project" value="UniProtKB-UniRule"/>
</dbReference>
<keyword evidence="5" id="KW-0732">Signal</keyword>
<keyword evidence="9 13" id="KW-1133">Transmembrane helix</keyword>
<evidence type="ECO:0000256" key="5">
    <source>
        <dbReference type="ARBA" id="ARBA00022729"/>
    </source>
</evidence>
<evidence type="ECO:0000256" key="9">
    <source>
        <dbReference type="ARBA" id="ARBA00022989"/>
    </source>
</evidence>
<dbReference type="InterPro" id="IPR001220">
    <property type="entry name" value="Legume_lectin_dom"/>
</dbReference>
<keyword evidence="8 11" id="KW-0067">ATP-binding</keyword>
<accession>A0A8T0W3K4</accession>
<organism evidence="15 16">
    <name type="scientific">Panicum virgatum</name>
    <name type="common">Blackwell switchgrass</name>
    <dbReference type="NCBI Taxonomy" id="38727"/>
    <lineage>
        <taxon>Eukaryota</taxon>
        <taxon>Viridiplantae</taxon>
        <taxon>Streptophyta</taxon>
        <taxon>Embryophyta</taxon>
        <taxon>Tracheophyta</taxon>
        <taxon>Spermatophyta</taxon>
        <taxon>Magnoliopsida</taxon>
        <taxon>Liliopsida</taxon>
        <taxon>Poales</taxon>
        <taxon>Poaceae</taxon>
        <taxon>PACMAD clade</taxon>
        <taxon>Panicoideae</taxon>
        <taxon>Panicodae</taxon>
        <taxon>Paniceae</taxon>
        <taxon>Panicinae</taxon>
        <taxon>Panicum</taxon>
        <taxon>Panicum sect. Hiantes</taxon>
    </lineage>
</organism>
<dbReference type="Pfam" id="PF00069">
    <property type="entry name" value="Pkinase"/>
    <property type="match status" value="1"/>
</dbReference>
<dbReference type="PANTHER" id="PTHR27007">
    <property type="match status" value="1"/>
</dbReference>
<name>A0A8T0W3K4_PANVG</name>
<dbReference type="InterPro" id="IPR017441">
    <property type="entry name" value="Protein_kinase_ATP_BS"/>
</dbReference>
<evidence type="ECO:0000256" key="3">
    <source>
        <dbReference type="ARBA" id="ARBA00010217"/>
    </source>
</evidence>
<evidence type="ECO:0000256" key="10">
    <source>
        <dbReference type="ARBA" id="ARBA00023136"/>
    </source>
</evidence>
<evidence type="ECO:0000313" key="16">
    <source>
        <dbReference type="Proteomes" id="UP000823388"/>
    </source>
</evidence>
<evidence type="ECO:0000256" key="13">
    <source>
        <dbReference type="SAM" id="Phobius"/>
    </source>
</evidence>
<dbReference type="CDD" id="cd06899">
    <property type="entry name" value="lectin_legume_LecRK_Arcelin_ConA"/>
    <property type="match status" value="1"/>
</dbReference>
<evidence type="ECO:0000256" key="2">
    <source>
        <dbReference type="ARBA" id="ARBA00008536"/>
    </source>
</evidence>
<keyword evidence="4 13" id="KW-0812">Transmembrane</keyword>
<evidence type="ECO:0000256" key="12">
    <source>
        <dbReference type="SAM" id="MobiDB-lite"/>
    </source>
</evidence>
<comment type="caution">
    <text evidence="15">The sequence shown here is derived from an EMBL/GenBank/DDBJ whole genome shotgun (WGS) entry which is preliminary data.</text>
</comment>
<dbReference type="Proteomes" id="UP000823388">
    <property type="component" value="Chromosome 2K"/>
</dbReference>
<feature type="domain" description="Protein kinase" evidence="14">
    <location>
        <begin position="294"/>
        <end position="397"/>
    </location>
</feature>